<dbReference type="AlphaFoldDB" id="A0A428U1C0"/>
<evidence type="ECO:0000313" key="4">
    <source>
        <dbReference type="Proteomes" id="UP000288429"/>
    </source>
</evidence>
<organism evidence="3 4">
    <name type="scientific">Fusarium ambrosium</name>
    <dbReference type="NCBI Taxonomy" id="131363"/>
    <lineage>
        <taxon>Eukaryota</taxon>
        <taxon>Fungi</taxon>
        <taxon>Dikarya</taxon>
        <taxon>Ascomycota</taxon>
        <taxon>Pezizomycotina</taxon>
        <taxon>Sordariomycetes</taxon>
        <taxon>Hypocreomycetidae</taxon>
        <taxon>Hypocreales</taxon>
        <taxon>Nectriaceae</taxon>
        <taxon>Fusarium</taxon>
        <taxon>Fusarium solani species complex</taxon>
    </lineage>
</organism>
<protein>
    <submittedName>
        <fullName evidence="3">Uncharacterized protein</fullName>
    </submittedName>
</protein>
<name>A0A428U1C0_9HYPO</name>
<evidence type="ECO:0000256" key="1">
    <source>
        <dbReference type="SAM" id="MobiDB-lite"/>
    </source>
</evidence>
<evidence type="ECO:0000313" key="3">
    <source>
        <dbReference type="EMBL" id="RSM08026.1"/>
    </source>
</evidence>
<dbReference type="Proteomes" id="UP000288429">
    <property type="component" value="Unassembled WGS sequence"/>
</dbReference>
<feature type="region of interest" description="Disordered" evidence="1">
    <location>
        <begin position="1"/>
        <end position="24"/>
    </location>
</feature>
<gene>
    <name evidence="3" type="ORF">CDV31_008329</name>
</gene>
<keyword evidence="2" id="KW-0812">Transmembrane</keyword>
<proteinExistence type="predicted"/>
<accession>A0A428U1C0</accession>
<comment type="caution">
    <text evidence="3">The sequence shown here is derived from an EMBL/GenBank/DDBJ whole genome shotgun (WGS) entry which is preliminary data.</text>
</comment>
<reference evidence="3 4" key="1">
    <citation type="submission" date="2017-06" db="EMBL/GenBank/DDBJ databases">
        <title>Cmopartive genomic analysis of Ambrosia Fusariam Clade fungi.</title>
        <authorList>
            <person name="Stajich J.E."/>
            <person name="Carrillo J."/>
            <person name="Kijimoto T."/>
            <person name="Eskalen A."/>
            <person name="O'Donnell K."/>
            <person name="Kasson M."/>
        </authorList>
    </citation>
    <scope>NUCLEOTIDE SEQUENCE [LARGE SCALE GENOMIC DNA]</scope>
    <source>
        <strain evidence="3 4">NRRL 20438</strain>
    </source>
</reference>
<evidence type="ECO:0000256" key="2">
    <source>
        <dbReference type="SAM" id="Phobius"/>
    </source>
</evidence>
<keyword evidence="4" id="KW-1185">Reference proteome</keyword>
<sequence>MRSLFVARPGPGRPSEKSDGNCGRGIVQLDRAKGRLTRSHTLDLDVSSLFTPYLFCFFQCWLAAVSLYLLPARDDRVEKTSENAFNDRAIDRHVKQQQHIDGCQQVQPTKAQDVACSDDEETPTFLGCTLDPRHAWS</sequence>
<keyword evidence="2" id="KW-1133">Transmembrane helix</keyword>
<dbReference type="EMBL" id="NIZV01000109">
    <property type="protein sequence ID" value="RSM08026.1"/>
    <property type="molecule type" value="Genomic_DNA"/>
</dbReference>
<feature type="transmembrane region" description="Helical" evidence="2">
    <location>
        <begin position="50"/>
        <end position="70"/>
    </location>
</feature>
<keyword evidence="2" id="KW-0472">Membrane</keyword>